<name>A0A3B1E0H2_9ZZZZ</name>
<accession>A0A3B1E0H2</accession>
<evidence type="ECO:0000259" key="1">
    <source>
        <dbReference type="Pfam" id="PF13439"/>
    </source>
</evidence>
<dbReference type="SUPFAM" id="SSF53756">
    <property type="entry name" value="UDP-Glycosyltransferase/glycogen phosphorylase"/>
    <property type="match status" value="1"/>
</dbReference>
<dbReference type="Pfam" id="PF13439">
    <property type="entry name" value="Glyco_transf_4"/>
    <property type="match status" value="1"/>
</dbReference>
<proteinExistence type="predicted"/>
<reference evidence="2" key="1">
    <citation type="submission" date="2018-06" db="EMBL/GenBank/DDBJ databases">
        <authorList>
            <person name="Zhirakovskaya E."/>
        </authorList>
    </citation>
    <scope>NUCLEOTIDE SEQUENCE</scope>
</reference>
<dbReference type="InterPro" id="IPR028098">
    <property type="entry name" value="Glyco_trans_4-like_N"/>
</dbReference>
<organism evidence="2">
    <name type="scientific">hydrothermal vent metagenome</name>
    <dbReference type="NCBI Taxonomy" id="652676"/>
    <lineage>
        <taxon>unclassified sequences</taxon>
        <taxon>metagenomes</taxon>
        <taxon>ecological metagenomes</taxon>
    </lineage>
</organism>
<dbReference type="Gene3D" id="3.40.50.2000">
    <property type="entry name" value="Glycogen Phosphorylase B"/>
    <property type="match status" value="1"/>
</dbReference>
<protein>
    <recommendedName>
        <fullName evidence="1">Glycosyltransferase subfamily 4-like N-terminal domain-containing protein</fullName>
    </recommendedName>
</protein>
<evidence type="ECO:0000313" key="2">
    <source>
        <dbReference type="EMBL" id="VAX41630.1"/>
    </source>
</evidence>
<dbReference type="AlphaFoldDB" id="A0A3B1E0H2"/>
<sequence length="190" mass="22324">MQKKIRILFAICSMGGGGAERQVLGLLKHLDRTRFAPLLYLVYYAGELLPDIPEDVPVFTFDQRHPQLPRINWPGRMHGMRVRDMADVIREQQIDIVYDRTYHMTLISGPATKITGTKRISVVVSDPQKDLIHYQTRFRRIKRRLLRKIYQSSHVVLTVPEGLREKMMKYYGLPDELVRTIYYPIDIDRI</sequence>
<dbReference type="EMBL" id="UOGL01000572">
    <property type="protein sequence ID" value="VAX41630.1"/>
    <property type="molecule type" value="Genomic_DNA"/>
</dbReference>
<gene>
    <name evidence="2" type="ORF">MNBD_PLANCTO02-974</name>
</gene>
<feature type="non-terminal residue" evidence="2">
    <location>
        <position position="190"/>
    </location>
</feature>
<feature type="domain" description="Glycosyltransferase subfamily 4-like N-terminal" evidence="1">
    <location>
        <begin position="17"/>
        <end position="189"/>
    </location>
</feature>